<organism evidence="7">
    <name type="scientific">Ganoderma boninense</name>
    <dbReference type="NCBI Taxonomy" id="34458"/>
    <lineage>
        <taxon>Eukaryota</taxon>
        <taxon>Fungi</taxon>
        <taxon>Dikarya</taxon>
        <taxon>Basidiomycota</taxon>
        <taxon>Agaricomycotina</taxon>
        <taxon>Agaricomycetes</taxon>
        <taxon>Polyporales</taxon>
        <taxon>Polyporaceae</taxon>
        <taxon>Ganoderma</taxon>
    </lineage>
</organism>
<dbReference type="InterPro" id="IPR001128">
    <property type="entry name" value="Cyt_P450"/>
</dbReference>
<evidence type="ECO:0000256" key="2">
    <source>
        <dbReference type="ARBA" id="ARBA00005179"/>
    </source>
</evidence>
<dbReference type="InterPro" id="IPR002403">
    <property type="entry name" value="Cyt_P450_E_grp-IV"/>
</dbReference>
<dbReference type="Pfam" id="PF00067">
    <property type="entry name" value="p450"/>
    <property type="match status" value="1"/>
</dbReference>
<dbReference type="PANTHER" id="PTHR24305">
    <property type="entry name" value="CYTOCHROME P450"/>
    <property type="match status" value="1"/>
</dbReference>
<dbReference type="SUPFAM" id="SSF48264">
    <property type="entry name" value="Cytochrome P450"/>
    <property type="match status" value="1"/>
</dbReference>
<dbReference type="GO" id="GO:0020037">
    <property type="term" value="F:heme binding"/>
    <property type="evidence" value="ECO:0007669"/>
    <property type="project" value="InterPro"/>
</dbReference>
<comment type="pathway">
    <text evidence="2">Secondary metabolite biosynthesis.</text>
</comment>
<keyword evidence="7" id="KW-0560">Oxidoreductase</keyword>
<comment type="similarity">
    <text evidence="3">Belongs to the cytochrome P450 family.</text>
</comment>
<accession>A0A5K1K499</accession>
<dbReference type="PRINTS" id="PR00465">
    <property type="entry name" value="EP450IV"/>
</dbReference>
<dbReference type="EMBL" id="LR729029">
    <property type="protein sequence ID" value="VWP01008.1"/>
    <property type="molecule type" value="Genomic_DNA"/>
</dbReference>
<sequence>MAKTTSLWLSYMSSTGKRYLILDDLHSRYGPFVRIGPDTLSINSPGAVPVYNNAEKSEMYRCPGHHVGVTSLFFKFKPDDIERHRARRHIWSRMFAPDTLASLAPPLERRTVQLLMTLEHRQAESSTGFVDLYETIYHWAYEFMGDMVFGGCSKIELMKEGDPRNLIQIGRRSLAMLDYLGQSAWLVDVLWHLPFTGRMRIHHKNTAEMMGDRVKAGDLPGYRDLASYLIEGGVSWDDLQAESVVAAVGGSDSTSVMATFAIYFLLSNPECYRRLRTELDQAFPDPVSSLSLNVLASLVFLNGVINETLRLAPSPYFHPCVVPPGGWVVDGKHIPEGTIFAIASYSQHISPENFWPSPLEFLPNRWQPNGLGPETRTNRTMLTSFAYGRHACNGRGFAYHQMRMALARLLLALEFELPGDFDAAKFRSGIVNIRTTFLQEPLYVKVTRRHGVDLEALENAVA</sequence>
<evidence type="ECO:0000256" key="1">
    <source>
        <dbReference type="ARBA" id="ARBA00001971"/>
    </source>
</evidence>
<dbReference type="GO" id="GO:0005506">
    <property type="term" value="F:iron ion binding"/>
    <property type="evidence" value="ECO:0007669"/>
    <property type="project" value="InterPro"/>
</dbReference>
<protein>
    <submittedName>
        <fullName evidence="7">Cytochrome P450 monooxygenase AKT7 )</fullName>
        <ecNumber evidence="7">1.-.-.-</ecNumber>
    </submittedName>
</protein>
<dbReference type="GO" id="GO:0016705">
    <property type="term" value="F:oxidoreductase activity, acting on paired donors, with incorporation or reduction of molecular oxygen"/>
    <property type="evidence" value="ECO:0007669"/>
    <property type="project" value="InterPro"/>
</dbReference>
<evidence type="ECO:0000256" key="6">
    <source>
        <dbReference type="PIRSR" id="PIRSR602403-1"/>
    </source>
</evidence>
<name>A0A5K1K499_9APHY</name>
<reference evidence="7" key="1">
    <citation type="submission" date="2019-10" db="EMBL/GenBank/DDBJ databases">
        <authorList>
            <person name="Nor Muhammad N."/>
        </authorList>
    </citation>
    <scope>NUCLEOTIDE SEQUENCE</scope>
</reference>
<gene>
    <name evidence="7" type="primary">V5XZS6</name>
</gene>
<keyword evidence="4 6" id="KW-0479">Metal-binding</keyword>
<evidence type="ECO:0000256" key="3">
    <source>
        <dbReference type="ARBA" id="ARBA00010617"/>
    </source>
</evidence>
<dbReference type="PRINTS" id="PR00385">
    <property type="entry name" value="P450"/>
</dbReference>
<dbReference type="PANTHER" id="PTHR24305:SF108">
    <property type="entry name" value="P450, PUTATIVE (EUROFUNG)-RELATED"/>
    <property type="match status" value="1"/>
</dbReference>
<evidence type="ECO:0000256" key="5">
    <source>
        <dbReference type="ARBA" id="ARBA00023004"/>
    </source>
</evidence>
<dbReference type="Gene3D" id="1.10.630.10">
    <property type="entry name" value="Cytochrome P450"/>
    <property type="match status" value="1"/>
</dbReference>
<evidence type="ECO:0000256" key="4">
    <source>
        <dbReference type="ARBA" id="ARBA00022723"/>
    </source>
</evidence>
<feature type="binding site" description="axial binding residue" evidence="6">
    <location>
        <position position="392"/>
    </location>
    <ligand>
        <name>heme</name>
        <dbReference type="ChEBI" id="CHEBI:30413"/>
    </ligand>
    <ligandPart>
        <name>Fe</name>
        <dbReference type="ChEBI" id="CHEBI:18248"/>
    </ligandPart>
</feature>
<dbReference type="InterPro" id="IPR036396">
    <property type="entry name" value="Cyt_P450_sf"/>
</dbReference>
<dbReference type="EC" id="1.-.-.-" evidence="7"/>
<dbReference type="AlphaFoldDB" id="A0A5K1K499"/>
<keyword evidence="6" id="KW-0349">Heme</keyword>
<dbReference type="SMR" id="A0A5K1K499"/>
<proteinExistence type="inferred from homology"/>
<dbReference type="InterPro" id="IPR050121">
    <property type="entry name" value="Cytochrome_P450_monoxygenase"/>
</dbReference>
<keyword evidence="7" id="KW-0503">Monooxygenase</keyword>
<evidence type="ECO:0000313" key="7">
    <source>
        <dbReference type="EMBL" id="VWP01008.1"/>
    </source>
</evidence>
<comment type="cofactor">
    <cofactor evidence="1 6">
        <name>heme</name>
        <dbReference type="ChEBI" id="CHEBI:30413"/>
    </cofactor>
</comment>
<keyword evidence="5 6" id="KW-0408">Iron</keyword>
<dbReference type="GO" id="GO:0004497">
    <property type="term" value="F:monooxygenase activity"/>
    <property type="evidence" value="ECO:0007669"/>
    <property type="project" value="UniProtKB-KW"/>
</dbReference>